<dbReference type="Proteomes" id="UP000598488">
    <property type="component" value="Unassembled WGS sequence"/>
</dbReference>
<protein>
    <submittedName>
        <fullName evidence="2">Uncharacterized protein</fullName>
    </submittedName>
</protein>
<reference evidence="2 3" key="1">
    <citation type="submission" date="2020-12" db="EMBL/GenBank/DDBJ databases">
        <title>Comparative genome analysis of fungal antagonists Marinomonas ostreistagni 398 and M. spartinae 468.</title>
        <authorList>
            <person name="Fields J.L."/>
            <person name="Mavrodi O.V."/>
            <person name="Biber P.D."/>
            <person name="Indest K.J."/>
            <person name="Mavrodi D.V."/>
        </authorList>
    </citation>
    <scope>NUCLEOTIDE SEQUENCE [LARGE SCALE GENOMIC DNA]</scope>
    <source>
        <strain evidence="2 3">USM7</strain>
    </source>
</reference>
<name>A0ABS0ZAL4_9GAMM</name>
<evidence type="ECO:0000256" key="1">
    <source>
        <dbReference type="SAM" id="MobiDB-lite"/>
    </source>
</evidence>
<evidence type="ECO:0000313" key="2">
    <source>
        <dbReference type="EMBL" id="MBJ7550708.1"/>
    </source>
</evidence>
<sequence length="95" mass="10139">MNVGSNFPIIPQTNTNYTTRSQTSTVASQGKSSSGSLLPSTIESFEQASSSDSARFFKVDGMSAFAQQAITAYQSTEALSPNNPRHQLIGIDVYA</sequence>
<organism evidence="2 3">
    <name type="scientific">Marinomonas ostreistagni</name>
    <dbReference type="NCBI Taxonomy" id="359209"/>
    <lineage>
        <taxon>Bacteria</taxon>
        <taxon>Pseudomonadati</taxon>
        <taxon>Pseudomonadota</taxon>
        <taxon>Gammaproteobacteria</taxon>
        <taxon>Oceanospirillales</taxon>
        <taxon>Oceanospirillaceae</taxon>
        <taxon>Marinomonas</taxon>
    </lineage>
</organism>
<accession>A0ABS0ZAL4</accession>
<feature type="region of interest" description="Disordered" evidence="1">
    <location>
        <begin position="1"/>
        <end position="39"/>
    </location>
</feature>
<dbReference type="EMBL" id="JAEMUH010000007">
    <property type="protein sequence ID" value="MBJ7550708.1"/>
    <property type="molecule type" value="Genomic_DNA"/>
</dbReference>
<keyword evidence="3" id="KW-1185">Reference proteome</keyword>
<evidence type="ECO:0000313" key="3">
    <source>
        <dbReference type="Proteomes" id="UP000598488"/>
    </source>
</evidence>
<dbReference type="RefSeq" id="WP_199462322.1">
    <property type="nucleotide sequence ID" value="NZ_JAEMUH010000007.1"/>
</dbReference>
<comment type="caution">
    <text evidence="2">The sequence shown here is derived from an EMBL/GenBank/DDBJ whole genome shotgun (WGS) entry which is preliminary data.</text>
</comment>
<gene>
    <name evidence="2" type="ORF">JHD44_08445</name>
</gene>
<feature type="compositionally biased region" description="Polar residues" evidence="1">
    <location>
        <begin position="11"/>
        <end position="39"/>
    </location>
</feature>
<proteinExistence type="predicted"/>